<name>A0A3G6J3Y4_9CORY</name>
<reference evidence="1 2" key="1">
    <citation type="submission" date="2018-11" db="EMBL/GenBank/DDBJ databases">
        <authorList>
            <person name="Kleinhagauer T."/>
            <person name="Glaeser S.P."/>
            <person name="Spergser J."/>
            <person name="Ruckert C."/>
            <person name="Kaempfer P."/>
            <person name="Busse H.-J."/>
        </authorList>
    </citation>
    <scope>NUCLEOTIDE SEQUENCE [LARGE SCALE GENOMIC DNA]</scope>
    <source>
        <strain evidence="1 2">W8</strain>
    </source>
</reference>
<protein>
    <recommendedName>
        <fullName evidence="3">DUF4245 domain-containing protein</fullName>
    </recommendedName>
</protein>
<evidence type="ECO:0000313" key="2">
    <source>
        <dbReference type="Proteomes" id="UP000271587"/>
    </source>
</evidence>
<gene>
    <name evidence="1" type="ORF">CGERO_04015</name>
</gene>
<dbReference type="EMBL" id="CP033897">
    <property type="protein sequence ID" value="AZA11120.1"/>
    <property type="molecule type" value="Genomic_DNA"/>
</dbReference>
<dbReference type="Pfam" id="PF14030">
    <property type="entry name" value="DUF4245"/>
    <property type="match status" value="1"/>
</dbReference>
<keyword evidence="2" id="KW-1185">Reference proteome</keyword>
<dbReference type="InterPro" id="IPR025339">
    <property type="entry name" value="DUF4245"/>
</dbReference>
<organism evidence="1 2">
    <name type="scientific">Corynebacterium gerontici</name>
    <dbReference type="NCBI Taxonomy" id="2079234"/>
    <lineage>
        <taxon>Bacteria</taxon>
        <taxon>Bacillati</taxon>
        <taxon>Actinomycetota</taxon>
        <taxon>Actinomycetes</taxon>
        <taxon>Mycobacteriales</taxon>
        <taxon>Corynebacteriaceae</taxon>
        <taxon>Corynebacterium</taxon>
    </lineage>
</organism>
<dbReference type="KEGG" id="cgk:CGERO_04015"/>
<dbReference type="Proteomes" id="UP000271587">
    <property type="component" value="Chromosome"/>
</dbReference>
<evidence type="ECO:0008006" key="3">
    <source>
        <dbReference type="Google" id="ProtNLM"/>
    </source>
</evidence>
<accession>A0A3G6J3Y4</accession>
<evidence type="ECO:0000313" key="1">
    <source>
        <dbReference type="EMBL" id="AZA11120.1"/>
    </source>
</evidence>
<dbReference type="AlphaFoldDB" id="A0A3G6J3Y4"/>
<proteinExistence type="predicted"/>
<sequence length="175" mass="19066">MVLSLGAIIVVMVLAVGFTGMCSFNKGTPENGPVREVDADTFLQIESGAMDYALRIPPHFDGWVPNSARRTAIGGEAAPSVGWVVNDESYVQMVQTGLSEQDAVRGFDESPRELSDTRSVHGVEIHTYTSEERDVRPLYVADLKDERLVVSGAAPQEDFDKIIVETAQQDPVKQG</sequence>